<dbReference type="InterPro" id="IPR006195">
    <property type="entry name" value="aa-tRNA-synth_II"/>
</dbReference>
<dbReference type="GO" id="GO:0005524">
    <property type="term" value="F:ATP binding"/>
    <property type="evidence" value="ECO:0007669"/>
    <property type="project" value="UniProtKB-KW"/>
</dbReference>
<dbReference type="PROSITE" id="PS51447">
    <property type="entry name" value="FDX_ACB"/>
    <property type="match status" value="1"/>
</dbReference>
<dbReference type="GO" id="GO:0043039">
    <property type="term" value="P:tRNA aminoacylation"/>
    <property type="evidence" value="ECO:0007669"/>
    <property type="project" value="InterPro"/>
</dbReference>
<evidence type="ECO:0000256" key="3">
    <source>
        <dbReference type="ARBA" id="ARBA00022741"/>
    </source>
</evidence>
<dbReference type="InterPro" id="IPR036690">
    <property type="entry name" value="Fdx_antiC-bd_sf"/>
</dbReference>
<dbReference type="GO" id="GO:0004812">
    <property type="term" value="F:aminoacyl-tRNA ligase activity"/>
    <property type="evidence" value="ECO:0007669"/>
    <property type="project" value="UniProtKB-KW"/>
</dbReference>
<evidence type="ECO:0000256" key="2">
    <source>
        <dbReference type="ARBA" id="ARBA00022598"/>
    </source>
</evidence>
<proteinExistence type="inferred from homology"/>
<dbReference type="InterPro" id="IPR002319">
    <property type="entry name" value="Phenylalanyl-tRNA_Synthase"/>
</dbReference>
<dbReference type="EMBL" id="FLOB01000001">
    <property type="protein sequence ID" value="SBS25446.1"/>
    <property type="molecule type" value="Genomic_DNA"/>
</dbReference>
<protein>
    <recommendedName>
        <fullName evidence="8">Phenylalanyl-tRNA synthetase</fullName>
    </recommendedName>
</protein>
<dbReference type="Gene3D" id="3.30.70.380">
    <property type="entry name" value="Ferrodoxin-fold anticodon-binding domain"/>
    <property type="match status" value="1"/>
</dbReference>
<feature type="domain" description="FDX-ACB" evidence="10">
    <location>
        <begin position="277"/>
        <end position="383"/>
    </location>
</feature>
<dbReference type="SUPFAM" id="SSF54991">
    <property type="entry name" value="Anticodon-binding domain of PheRS"/>
    <property type="match status" value="1"/>
</dbReference>
<keyword evidence="2 11" id="KW-0436">Ligase</keyword>
<organism evidence="11 12">
    <name type="scientific">Marinomonas spartinae</name>
    <dbReference type="NCBI Taxonomy" id="1792290"/>
    <lineage>
        <taxon>Bacteria</taxon>
        <taxon>Pseudomonadati</taxon>
        <taxon>Pseudomonadota</taxon>
        <taxon>Gammaproteobacteria</taxon>
        <taxon>Oceanospirillales</taxon>
        <taxon>Oceanospirillaceae</taxon>
        <taxon>Marinomonas</taxon>
    </lineage>
</organism>
<dbReference type="Gene3D" id="3.30.930.10">
    <property type="entry name" value="Bira Bifunctional Protein, Domain 2"/>
    <property type="match status" value="1"/>
</dbReference>
<keyword evidence="5" id="KW-0648">Protein biosynthesis</keyword>
<gene>
    <name evidence="11" type="primary">pheS_1</name>
    <name evidence="11" type="ORF">MSP8886_00282</name>
</gene>
<accession>A0A1A8T1D6</accession>
<reference evidence="11 12" key="1">
    <citation type="submission" date="2016-06" db="EMBL/GenBank/DDBJ databases">
        <authorList>
            <person name="Kjaerup R.B."/>
            <person name="Dalgaard T.S."/>
            <person name="Juul-Madsen H.R."/>
        </authorList>
    </citation>
    <scope>NUCLEOTIDE SEQUENCE [LARGE SCALE GENOMIC DNA]</scope>
    <source>
        <strain evidence="11 12">CECT 8886</strain>
    </source>
</reference>
<keyword evidence="4" id="KW-0067">ATP-binding</keyword>
<keyword evidence="12" id="KW-1185">Reference proteome</keyword>
<comment type="similarity">
    <text evidence="1">Belongs to the class-II aminoacyl-tRNA synthetase family.</text>
</comment>
<dbReference type="OrthoDB" id="489670at2"/>
<dbReference type="RefSeq" id="WP_067011951.1">
    <property type="nucleotide sequence ID" value="NZ_FLOB01000001.1"/>
</dbReference>
<dbReference type="InterPro" id="IPR005121">
    <property type="entry name" value="Fdx_antiC-bd"/>
</dbReference>
<dbReference type="InterPro" id="IPR045864">
    <property type="entry name" value="aa-tRNA-synth_II/BPL/LPL"/>
</dbReference>
<evidence type="ECO:0000256" key="4">
    <source>
        <dbReference type="ARBA" id="ARBA00022840"/>
    </source>
</evidence>
<dbReference type="AlphaFoldDB" id="A0A1A8T1D6"/>
<name>A0A1A8T1D6_9GAMM</name>
<evidence type="ECO:0000256" key="7">
    <source>
        <dbReference type="ARBA" id="ARBA00023146"/>
    </source>
</evidence>
<evidence type="ECO:0000256" key="6">
    <source>
        <dbReference type="ARBA" id="ARBA00022946"/>
    </source>
</evidence>
<dbReference type="GO" id="GO:0006412">
    <property type="term" value="P:translation"/>
    <property type="evidence" value="ECO:0007669"/>
    <property type="project" value="UniProtKB-KW"/>
</dbReference>
<evidence type="ECO:0000313" key="12">
    <source>
        <dbReference type="Proteomes" id="UP000092544"/>
    </source>
</evidence>
<dbReference type="PROSITE" id="PS50862">
    <property type="entry name" value="AA_TRNA_LIGASE_II"/>
    <property type="match status" value="1"/>
</dbReference>
<evidence type="ECO:0000256" key="5">
    <source>
        <dbReference type="ARBA" id="ARBA00022917"/>
    </source>
</evidence>
<evidence type="ECO:0000256" key="8">
    <source>
        <dbReference type="ARBA" id="ARBA00031194"/>
    </source>
</evidence>
<evidence type="ECO:0000256" key="1">
    <source>
        <dbReference type="ARBA" id="ARBA00008226"/>
    </source>
</evidence>
<keyword evidence="6" id="KW-0809">Transit peptide</keyword>
<evidence type="ECO:0000259" key="10">
    <source>
        <dbReference type="PROSITE" id="PS51447"/>
    </source>
</evidence>
<dbReference type="SMART" id="SM00896">
    <property type="entry name" value="FDX-ACB"/>
    <property type="match status" value="1"/>
</dbReference>
<dbReference type="Pfam" id="PF01409">
    <property type="entry name" value="tRNA-synt_2d"/>
    <property type="match status" value="1"/>
</dbReference>
<evidence type="ECO:0000259" key="9">
    <source>
        <dbReference type="PROSITE" id="PS50862"/>
    </source>
</evidence>
<dbReference type="GO" id="GO:0000049">
    <property type="term" value="F:tRNA binding"/>
    <property type="evidence" value="ECO:0007669"/>
    <property type="project" value="InterPro"/>
</dbReference>
<sequence>MSTNNDLTYEYLTLEQLLKALSLRDLTDPKQGIHAMQQLISEAETAIQSLWSCYIQRLNANPIVPVYENYDALGYPDDGASRDSRYSRYVNKDLMLRTQTSSAVPAWLSSWRHYRPESLGLLSHGLVYRRDCIDRWHSAEPHQLDIWIVLPKSQASDEQILHDSIAALMGTLLPNHKVAISTSPHPYTQNGVQLDAIEQGNIDQGELVEIGECGNIDPALLDRNGWSSEHYTGLAMGLGLDRVLMLRKGIPDIRLLRDPEPRVQTQMQTLSPWQPVSRQPITGRDLSLVVDQHIDMDIIGDKVRLALEEQAEWLEDIQLVSRTAYQALPPVAIARLGIAEHQDNLLLRLVLRHPSQSLPTALANEIRNTVYLALNEGSQTHLAI</sequence>
<dbReference type="Proteomes" id="UP000092544">
    <property type="component" value="Unassembled WGS sequence"/>
</dbReference>
<dbReference type="SUPFAM" id="SSF55681">
    <property type="entry name" value="Class II aaRS and biotin synthetases"/>
    <property type="match status" value="1"/>
</dbReference>
<keyword evidence="3" id="KW-0547">Nucleotide-binding</keyword>
<keyword evidence="7" id="KW-0030">Aminoacyl-tRNA synthetase</keyword>
<feature type="domain" description="Aminoacyl-transfer RNA synthetases class-II family profile" evidence="9">
    <location>
        <begin position="65"/>
        <end position="272"/>
    </location>
</feature>
<evidence type="ECO:0000313" key="11">
    <source>
        <dbReference type="EMBL" id="SBS25446.1"/>
    </source>
</evidence>
<dbReference type="STRING" id="1792290.MSP8886_00282"/>